<comment type="caution">
    <text evidence="3">The sequence shown here is derived from an EMBL/GenBank/DDBJ whole genome shotgun (WGS) entry which is preliminary data.</text>
</comment>
<feature type="domain" description="Sema" evidence="2">
    <location>
        <begin position="1"/>
        <end position="476"/>
    </location>
</feature>
<reference evidence="3 4" key="1">
    <citation type="submission" date="2022-12" db="EMBL/GenBank/DDBJ databases">
        <title>Chromosome-level genome of Tegillarca granosa.</title>
        <authorList>
            <person name="Kim J."/>
        </authorList>
    </citation>
    <scope>NUCLEOTIDE SEQUENCE [LARGE SCALE GENOMIC DNA]</scope>
    <source>
        <strain evidence="3">Teg-2019</strain>
        <tissue evidence="3">Adductor muscle</tissue>
    </source>
</reference>
<comment type="caution">
    <text evidence="1">Lacks conserved residue(s) required for the propagation of feature annotation.</text>
</comment>
<proteinExistence type="predicted"/>
<gene>
    <name evidence="3" type="ORF">KUTeg_020352</name>
</gene>
<sequence length="476" mass="54604">MVNISTRVTMDKSNICSLRNKFTTWNIFLFCVSFYCCHCLDSLDKEFYSSSEQDQPKQFVINQEKGVLIVRGKDEIYELNDRLEKNKNVLSPENENNDYLMINLPDSERLLICKHNGKCEIRNSTDLLLIFSEPKTVAIFVCESGQMMKTFVGIASDFKRYSGLMPVFGGSYCRDELSNIILANKNSNFVKIDEYVINLKNQEVARAYPVYFRTVIQYSKFILFFTNQKNSTKSPWLTSKIIKLCKDSEMNQRVTYEDIPITCQGGNKEYRLLQHATLLRVSENDKLAAEMCQNKSDCAVIIGVFSSGNDPEHPDMSSAVCVFTVDTILQTFLESRRRNLVGLSNRFDGGYMTFIGTGLNYSEQSTLITTKRYDTLNGFDNNTNLNNRKFCSFSYNVNLMSNVTLQGKALYENQTTRFTKIESLMTNGYAHVYIGTSDGQLLETTDHNDRMSTGFNNDEIILDLLKVKKNQKLFKF</sequence>
<evidence type="ECO:0000313" key="4">
    <source>
        <dbReference type="Proteomes" id="UP001217089"/>
    </source>
</evidence>
<dbReference type="SUPFAM" id="SSF101912">
    <property type="entry name" value="Sema domain"/>
    <property type="match status" value="1"/>
</dbReference>
<evidence type="ECO:0000259" key="2">
    <source>
        <dbReference type="PROSITE" id="PS51004"/>
    </source>
</evidence>
<dbReference type="Proteomes" id="UP001217089">
    <property type="component" value="Unassembled WGS sequence"/>
</dbReference>
<evidence type="ECO:0000256" key="1">
    <source>
        <dbReference type="PROSITE-ProRule" id="PRU00352"/>
    </source>
</evidence>
<dbReference type="InterPro" id="IPR001627">
    <property type="entry name" value="Semap_dom"/>
</dbReference>
<dbReference type="InterPro" id="IPR031148">
    <property type="entry name" value="Plexin"/>
</dbReference>
<evidence type="ECO:0000313" key="3">
    <source>
        <dbReference type="EMBL" id="KAJ8301365.1"/>
    </source>
</evidence>
<dbReference type="PANTHER" id="PTHR22625">
    <property type="entry name" value="PLEXIN"/>
    <property type="match status" value="1"/>
</dbReference>
<dbReference type="SMART" id="SM00630">
    <property type="entry name" value="Sema"/>
    <property type="match status" value="1"/>
</dbReference>
<dbReference type="PANTHER" id="PTHR22625:SF70">
    <property type="entry name" value="PLEXIN A, ISOFORM A"/>
    <property type="match status" value="1"/>
</dbReference>
<protein>
    <recommendedName>
        <fullName evidence="2">Sema domain-containing protein</fullName>
    </recommendedName>
</protein>
<accession>A0ABQ9ED28</accession>
<dbReference type="InterPro" id="IPR036352">
    <property type="entry name" value="Semap_dom_sf"/>
</dbReference>
<dbReference type="Pfam" id="PF01403">
    <property type="entry name" value="Sema"/>
    <property type="match status" value="1"/>
</dbReference>
<keyword evidence="4" id="KW-1185">Reference proteome</keyword>
<dbReference type="PROSITE" id="PS51004">
    <property type="entry name" value="SEMA"/>
    <property type="match status" value="1"/>
</dbReference>
<dbReference type="Gene3D" id="2.130.10.10">
    <property type="entry name" value="YVTN repeat-like/Quinoprotein amine dehydrogenase"/>
    <property type="match status" value="1"/>
</dbReference>
<name>A0ABQ9ED28_TEGGR</name>
<dbReference type="InterPro" id="IPR015943">
    <property type="entry name" value="WD40/YVTN_repeat-like_dom_sf"/>
</dbReference>
<dbReference type="EMBL" id="JARBDR010000918">
    <property type="protein sequence ID" value="KAJ8301365.1"/>
    <property type="molecule type" value="Genomic_DNA"/>
</dbReference>
<organism evidence="3 4">
    <name type="scientific">Tegillarca granosa</name>
    <name type="common">Malaysian cockle</name>
    <name type="synonym">Anadara granosa</name>
    <dbReference type="NCBI Taxonomy" id="220873"/>
    <lineage>
        <taxon>Eukaryota</taxon>
        <taxon>Metazoa</taxon>
        <taxon>Spiralia</taxon>
        <taxon>Lophotrochozoa</taxon>
        <taxon>Mollusca</taxon>
        <taxon>Bivalvia</taxon>
        <taxon>Autobranchia</taxon>
        <taxon>Pteriomorphia</taxon>
        <taxon>Arcoida</taxon>
        <taxon>Arcoidea</taxon>
        <taxon>Arcidae</taxon>
        <taxon>Tegillarca</taxon>
    </lineage>
</organism>